<organism evidence="8 9">
    <name type="scientific">Carpediemonas membranifera</name>
    <dbReference type="NCBI Taxonomy" id="201153"/>
    <lineage>
        <taxon>Eukaryota</taxon>
        <taxon>Metamonada</taxon>
        <taxon>Carpediemonas-like organisms</taxon>
        <taxon>Carpediemonas</taxon>
    </lineage>
</organism>
<dbReference type="AlphaFoldDB" id="A0A8J6B7Y1"/>
<dbReference type="EMBL" id="JAHDYR010000047">
    <property type="protein sequence ID" value="KAG9391887.1"/>
    <property type="molecule type" value="Genomic_DNA"/>
</dbReference>
<evidence type="ECO:0000256" key="2">
    <source>
        <dbReference type="ARBA" id="ARBA00023125"/>
    </source>
</evidence>
<dbReference type="PROSITE" id="PS50118">
    <property type="entry name" value="HMG_BOX_2"/>
    <property type="match status" value="1"/>
</dbReference>
<evidence type="ECO:0000313" key="9">
    <source>
        <dbReference type="Proteomes" id="UP000717585"/>
    </source>
</evidence>
<proteinExistence type="predicted"/>
<dbReference type="PRINTS" id="PR00886">
    <property type="entry name" value="HIGHMOBLTY12"/>
</dbReference>
<feature type="domain" description="HMG box" evidence="7">
    <location>
        <begin position="8"/>
        <end position="76"/>
    </location>
</feature>
<feature type="coiled-coil region" evidence="5">
    <location>
        <begin position="58"/>
        <end position="85"/>
    </location>
</feature>
<evidence type="ECO:0000256" key="4">
    <source>
        <dbReference type="PROSITE-ProRule" id="PRU00267"/>
    </source>
</evidence>
<keyword evidence="5" id="KW-0175">Coiled coil</keyword>
<dbReference type="PANTHER" id="PTHR48112:SF32">
    <property type="entry name" value="HIGH MOBILITY GROUP PROTEIN B3"/>
    <property type="match status" value="1"/>
</dbReference>
<dbReference type="SMART" id="SM00398">
    <property type="entry name" value="HMG"/>
    <property type="match status" value="2"/>
</dbReference>
<feature type="region of interest" description="Disordered" evidence="6">
    <location>
        <begin position="169"/>
        <end position="256"/>
    </location>
</feature>
<feature type="compositionally biased region" description="Acidic residues" evidence="6">
    <location>
        <begin position="228"/>
        <end position="239"/>
    </location>
</feature>
<evidence type="ECO:0000256" key="6">
    <source>
        <dbReference type="SAM" id="MobiDB-lite"/>
    </source>
</evidence>
<evidence type="ECO:0000256" key="3">
    <source>
        <dbReference type="ARBA" id="ARBA00023242"/>
    </source>
</evidence>
<keyword evidence="3 4" id="KW-0539">Nucleus</keyword>
<comment type="subcellular location">
    <subcellularLocation>
        <location evidence="1">Nucleus</location>
    </subcellularLocation>
</comment>
<feature type="DNA-binding region" description="HMG box" evidence="4">
    <location>
        <begin position="8"/>
        <end position="76"/>
    </location>
</feature>
<evidence type="ECO:0000259" key="7">
    <source>
        <dbReference type="PROSITE" id="PS50118"/>
    </source>
</evidence>
<sequence length="256" mass="28897">MASRPPPPKKPLTSYFIYVGENRATVKSEFPALKHTEIQSKLTEKWNALTDEEKTPYVEKQKELKAEYERAIAEYTTQYPNWREEEKAIRLAAKEAKAVKAAKKATGAIQKRGKKGKTSKKQVEQISGFVGFTLFQFAMRRKIMDETGIELLANEGNAKISRLWNELSTEEKTKWQEKSRLVNKAQEEEAAREAKAKSDAEAAAEGEQEEEANPAGEEDVPMAGTDETLNEEEEEEDMELGSPTGEFAKEDDDEAE</sequence>
<reference evidence="8" key="1">
    <citation type="submission" date="2021-05" db="EMBL/GenBank/DDBJ databases">
        <title>A free-living protist that lacks canonical eukaryotic 1 DNA replication and segregation systems.</title>
        <authorList>
            <person name="Salas-Leiva D.E."/>
            <person name="Tromer E.C."/>
            <person name="Curtis B.A."/>
            <person name="Jerlstrom-Hultqvist J."/>
            <person name="Kolisko M."/>
            <person name="Yi Z."/>
            <person name="Salas-Leiva J.S."/>
            <person name="Gallot-Lavallee L."/>
            <person name="Kops G.J.P.L."/>
            <person name="Archibald J.M."/>
            <person name="Simpson A.G.B."/>
            <person name="Roger A.J."/>
        </authorList>
    </citation>
    <scope>NUCLEOTIDE SEQUENCE</scope>
    <source>
        <strain evidence="8">BICM</strain>
    </source>
</reference>
<name>A0A8J6B7Y1_9EUKA</name>
<feature type="compositionally biased region" description="Basic and acidic residues" evidence="6">
    <location>
        <begin position="169"/>
        <end position="200"/>
    </location>
</feature>
<dbReference type="GO" id="GO:0003677">
    <property type="term" value="F:DNA binding"/>
    <property type="evidence" value="ECO:0007669"/>
    <property type="project" value="UniProtKB-UniRule"/>
</dbReference>
<accession>A0A8J6B7Y1</accession>
<keyword evidence="2 4" id="KW-0238">DNA-binding</keyword>
<dbReference type="Proteomes" id="UP000717585">
    <property type="component" value="Unassembled WGS sequence"/>
</dbReference>
<dbReference type="InterPro" id="IPR036910">
    <property type="entry name" value="HMG_box_dom_sf"/>
</dbReference>
<evidence type="ECO:0000256" key="5">
    <source>
        <dbReference type="SAM" id="Coils"/>
    </source>
</evidence>
<feature type="compositionally biased region" description="Acidic residues" evidence="6">
    <location>
        <begin position="202"/>
        <end position="220"/>
    </location>
</feature>
<dbReference type="SUPFAM" id="SSF47095">
    <property type="entry name" value="HMG-box"/>
    <property type="match status" value="2"/>
</dbReference>
<dbReference type="CDD" id="cd00084">
    <property type="entry name" value="HMG-box_SF"/>
    <property type="match status" value="2"/>
</dbReference>
<dbReference type="PANTHER" id="PTHR48112">
    <property type="entry name" value="HIGH MOBILITY GROUP PROTEIN DSP1"/>
    <property type="match status" value="1"/>
</dbReference>
<keyword evidence="9" id="KW-1185">Reference proteome</keyword>
<comment type="caution">
    <text evidence="8">The sequence shown here is derived from an EMBL/GenBank/DDBJ whole genome shotgun (WGS) entry which is preliminary data.</text>
</comment>
<dbReference type="InterPro" id="IPR009071">
    <property type="entry name" value="HMG_box_dom"/>
</dbReference>
<dbReference type="GO" id="GO:0005634">
    <property type="term" value="C:nucleus"/>
    <property type="evidence" value="ECO:0007669"/>
    <property type="project" value="UniProtKB-SubCell"/>
</dbReference>
<gene>
    <name evidence="8" type="ORF">J8273_6841</name>
</gene>
<protein>
    <submittedName>
        <fullName evidence="8">HMG (High mobility group) box</fullName>
    </submittedName>
</protein>
<evidence type="ECO:0000256" key="1">
    <source>
        <dbReference type="ARBA" id="ARBA00004123"/>
    </source>
</evidence>
<dbReference type="Pfam" id="PF00505">
    <property type="entry name" value="HMG_box"/>
    <property type="match status" value="1"/>
</dbReference>
<evidence type="ECO:0000313" key="8">
    <source>
        <dbReference type="EMBL" id="KAG9391887.1"/>
    </source>
</evidence>
<dbReference type="Gene3D" id="1.10.30.10">
    <property type="entry name" value="High mobility group box domain"/>
    <property type="match status" value="2"/>
</dbReference>
<dbReference type="InterPro" id="IPR050342">
    <property type="entry name" value="HMGB"/>
</dbReference>
<dbReference type="OrthoDB" id="1919336at2759"/>